<protein>
    <submittedName>
        <fullName evidence="1">Uncharacterized protein</fullName>
    </submittedName>
</protein>
<name>A0A949N4H3_9ACTN</name>
<proteinExistence type="predicted"/>
<evidence type="ECO:0000313" key="2">
    <source>
        <dbReference type="Proteomes" id="UP000694501"/>
    </source>
</evidence>
<evidence type="ECO:0000313" key="1">
    <source>
        <dbReference type="EMBL" id="MBU7597919.1"/>
    </source>
</evidence>
<keyword evidence="2" id="KW-1185">Reference proteome</keyword>
<reference evidence="1" key="1">
    <citation type="submission" date="2021-06" db="EMBL/GenBank/DDBJ databases">
        <title>Sequencing of actinobacteria type strains.</title>
        <authorList>
            <person name="Nguyen G.-S."/>
            <person name="Wentzel A."/>
        </authorList>
    </citation>
    <scope>NUCLEOTIDE SEQUENCE</scope>
    <source>
        <strain evidence="1">P38-E01</strain>
    </source>
</reference>
<dbReference type="AlphaFoldDB" id="A0A949N4H3"/>
<comment type="caution">
    <text evidence="1">The sequence shown here is derived from an EMBL/GenBank/DDBJ whole genome shotgun (WGS) entry which is preliminary data.</text>
</comment>
<dbReference type="RefSeq" id="WP_211042670.1">
    <property type="nucleotide sequence ID" value="NZ_JAELVF020000001.1"/>
</dbReference>
<sequence length="98" mass="11182">MIAEGRRKRAVAAVERLRTVLGHAGVCLPELRVEPCVWDVPEIDGPVRVVELGQVLPEVVDRLADLLETGLRAEREPLRRRLREVNERTAKRGELWLQ</sequence>
<dbReference type="Proteomes" id="UP000694501">
    <property type="component" value="Unassembled WGS sequence"/>
</dbReference>
<organism evidence="1 2">
    <name type="scientific">Streptomyces tardus</name>
    <dbReference type="NCBI Taxonomy" id="2780544"/>
    <lineage>
        <taxon>Bacteria</taxon>
        <taxon>Bacillati</taxon>
        <taxon>Actinomycetota</taxon>
        <taxon>Actinomycetes</taxon>
        <taxon>Kitasatosporales</taxon>
        <taxon>Streptomycetaceae</taxon>
        <taxon>Streptomyces</taxon>
    </lineage>
</organism>
<accession>A0A949N4H3</accession>
<dbReference type="EMBL" id="JAELVF020000001">
    <property type="protein sequence ID" value="MBU7597919.1"/>
    <property type="molecule type" value="Genomic_DNA"/>
</dbReference>
<gene>
    <name evidence="1" type="ORF">JGS22_009890</name>
</gene>